<feature type="transmembrane region" description="Helical" evidence="1">
    <location>
        <begin position="23"/>
        <end position="45"/>
    </location>
</feature>
<dbReference type="Proteomes" id="UP000220691">
    <property type="component" value="Unassembled WGS sequence"/>
</dbReference>
<keyword evidence="1" id="KW-0472">Membrane</keyword>
<dbReference type="AlphaFoldDB" id="A0A9X6U7S0"/>
<evidence type="ECO:0000313" key="2">
    <source>
        <dbReference type="EMBL" id="PEN86068.1"/>
    </source>
</evidence>
<comment type="caution">
    <text evidence="2">The sequence shown here is derived from an EMBL/GenBank/DDBJ whole genome shotgun (WGS) entry which is preliminary data.</text>
</comment>
<gene>
    <name evidence="2" type="ORF">CN553_26110</name>
</gene>
<evidence type="ECO:0000256" key="1">
    <source>
        <dbReference type="SAM" id="Phobius"/>
    </source>
</evidence>
<proteinExistence type="predicted"/>
<sequence length="100" mass="11333">MDNNMNISITNPQPEVRGFEENYLTGTWLFLWSILIIVFVLIFIIRKDTSVSTSPMPIFLPNGVQTNLHQDKLYITNGTTGLVSVVDTKTDQLKTILPFC</sequence>
<accession>A0A9X6U7S0</accession>
<evidence type="ECO:0000313" key="3">
    <source>
        <dbReference type="Proteomes" id="UP000220691"/>
    </source>
</evidence>
<protein>
    <submittedName>
        <fullName evidence="2">Uncharacterized protein</fullName>
    </submittedName>
</protein>
<reference evidence="2 3" key="1">
    <citation type="submission" date="2017-09" db="EMBL/GenBank/DDBJ databases">
        <title>Large-scale bioinformatics analysis of Bacillus genomes uncovers conserved roles of natural products in bacterial physiology.</title>
        <authorList>
            <consortium name="Agbiome Team Llc"/>
            <person name="Bleich R.M."/>
            <person name="Kirk G.J."/>
            <person name="Santa Maria K.C."/>
            <person name="Allen S.E."/>
            <person name="Farag S."/>
            <person name="Shank E.A."/>
            <person name="Bowers A."/>
        </authorList>
    </citation>
    <scope>NUCLEOTIDE SEQUENCE [LARGE SCALE GENOMIC DNA]</scope>
    <source>
        <strain evidence="2 3">AFS027647</strain>
    </source>
</reference>
<dbReference type="EMBL" id="NUAN01000197">
    <property type="protein sequence ID" value="PEN86068.1"/>
    <property type="molecule type" value="Genomic_DNA"/>
</dbReference>
<keyword evidence="1" id="KW-0812">Transmembrane</keyword>
<name>A0A9X6U7S0_BACCE</name>
<keyword evidence="1" id="KW-1133">Transmembrane helix</keyword>
<organism evidence="2 3">
    <name type="scientific">Bacillus cereus</name>
    <dbReference type="NCBI Taxonomy" id="1396"/>
    <lineage>
        <taxon>Bacteria</taxon>
        <taxon>Bacillati</taxon>
        <taxon>Bacillota</taxon>
        <taxon>Bacilli</taxon>
        <taxon>Bacillales</taxon>
        <taxon>Bacillaceae</taxon>
        <taxon>Bacillus</taxon>
        <taxon>Bacillus cereus group</taxon>
    </lineage>
</organism>
<dbReference type="RefSeq" id="WP_098127546.1">
    <property type="nucleotide sequence ID" value="NZ_NUAN01000197.1"/>
</dbReference>